<accession>D1LWH2</accession>
<organismHost>
    <name type="scientific">Prochlorococcus</name>
    <dbReference type="NCBI Taxonomy" id="1218"/>
</organismHost>
<reference evidence="1 2" key="1">
    <citation type="submission" date="2009-10" db="EMBL/GenBank/DDBJ databases">
        <title>The Genome Sequence of Prochlorococcus phage P-SSP7.</title>
        <authorList>
            <consortium name="The Broad Institute Genome Sequencing Platform"/>
            <person name="Henn M.R."/>
            <person name="Sullivan M.S."/>
            <person name="Osburne M.S."/>
            <person name="Levin J."/>
            <person name="Malboeuf C."/>
            <person name="Casali M."/>
            <person name="Russ C."/>
            <person name="Lennon N."/>
            <person name="Chapman S.B."/>
            <person name="Erlich R."/>
            <person name="Young S.K."/>
            <person name="Koehrsen M."/>
            <person name="Yandava C."/>
            <person name="Zeng Q."/>
            <person name="Alvarado L."/>
            <person name="Anderson S."/>
            <person name="Berlin A."/>
            <person name="Borenstein D."/>
            <person name="Chen Z."/>
            <person name="Engels R."/>
            <person name="Freedman E."/>
            <person name="Gellesch M."/>
            <person name="Goldberg J."/>
            <person name="Green L."/>
            <person name="Griggs A."/>
            <person name="Gujja S."/>
            <person name="Heilman E.R."/>
            <person name="Heiman D."/>
            <person name="Hepburn T."/>
            <person name="Howarth C."/>
            <person name="Jen D."/>
            <person name="Larson L."/>
            <person name="Lewis B."/>
            <person name="Mehta T."/>
            <person name="Park D."/>
            <person name="Pearson M."/>
            <person name="Richards J."/>
            <person name="Rizzolo K."/>
            <person name="Roberts A."/>
            <person name="Ryan E."/>
            <person name="Saif S."/>
            <person name="Shea T."/>
            <person name="Shenoy N."/>
            <person name="Sisk P."/>
            <person name="Stolte C."/>
            <person name="Sykes S."/>
            <person name="Walk T."/>
            <person name="White J."/>
            <person name="Yu Q."/>
            <person name="Coleman M.L."/>
            <person name="Huang K.H."/>
            <person name="Weigele P.R."/>
            <person name="DeFrancesco A.S."/>
            <person name="Kern S.E."/>
            <person name="Thompson L.R."/>
            <person name="Fu R."/>
            <person name="Hombeck B."/>
            <person name="Chisholm S.W."/>
            <person name="Haas B."/>
            <person name="Nusbaum C."/>
            <person name="Birren B."/>
        </authorList>
    </citation>
    <scope>NUCLEOTIDE SEQUENCE [LARGE SCALE GENOMIC DNA]</scope>
    <source>
        <strain evidence="1 2">P-SSP7</strain>
    </source>
</reference>
<evidence type="ECO:0000313" key="1">
    <source>
        <dbReference type="EMBL" id="ACY76231.1"/>
    </source>
</evidence>
<name>D1LWH2_BPPRP</name>
<organism evidence="1 2">
    <name type="scientific">Prochlorococcus phage P-SSP7</name>
    <dbReference type="NCBI Taxonomy" id="268748"/>
    <lineage>
        <taxon>Viruses</taxon>
        <taxon>Duplodnaviria</taxon>
        <taxon>Heunggongvirae</taxon>
        <taxon>Uroviricota</taxon>
        <taxon>Caudoviricetes</taxon>
        <taxon>Autographivirales</taxon>
        <taxon>Sechaudvirinae</taxon>
        <taxon>Tiamatvirus</taxon>
    </lineage>
</organism>
<proteinExistence type="predicted"/>
<gene>
    <name evidence="1" type="ORF">PCPG_00027</name>
</gene>
<dbReference type="EMBL" id="GU071093">
    <property type="protein sequence ID" value="ACY76231.1"/>
    <property type="molecule type" value="Genomic_DNA"/>
</dbReference>
<dbReference type="Proteomes" id="UP000258925">
    <property type="component" value="Segment"/>
</dbReference>
<protein>
    <submittedName>
        <fullName evidence="1">Predicted protein</fullName>
    </submittedName>
</protein>
<evidence type="ECO:0000313" key="2">
    <source>
        <dbReference type="Proteomes" id="UP000258925"/>
    </source>
</evidence>
<sequence>MKNFCLYLTLITNLFICSGVIRHWNSMKTQDPEILKLQKQVDKLLEEYRQEEYKKKEDPIGDPSY</sequence>